<feature type="chain" id="PRO_5043578253" description="Tetratricopeptide repeat protein" evidence="1">
    <location>
        <begin position="23"/>
        <end position="375"/>
    </location>
</feature>
<sequence>MLQKGFTIGWLFSILFSFHVSAQTRLLSQAPQYRQVASQAVTAIYAWNFDSANKYINQLSAQLPEHPVTPFVKALNIYWQEVPIDFESQAFQKHFSYLRKAEKQAESILEQDENNVEGIFFKMIAKAFIMRHYAEQNKSMKAVGEAKVVYRLIKQGFDLQEQFSEFYFTSGLYNYYREAFPERYPLYKPFAVFFQKGDKTKGLKQLQYTSKHGVYTRCEAINYLVWIYLHYEHDSEMAQKYAYQATRFFPKNQLFKVQYIETLTLTGEYQKARQPIRELLHNSNDDFYKMAGYCFRGMEKEFNQQDLKAAKVDYELAEKLAEQLGTRSKDYKTYIYMGLYQYYKQNNNREKQRLYLKLAKEHDHSDYVKRRRKRQ</sequence>
<dbReference type="Proteomes" id="UP001403385">
    <property type="component" value="Unassembled WGS sequence"/>
</dbReference>
<dbReference type="RefSeq" id="WP_346822371.1">
    <property type="nucleotide sequence ID" value="NZ_JBDKWZ010000009.1"/>
</dbReference>
<evidence type="ECO:0008006" key="4">
    <source>
        <dbReference type="Google" id="ProtNLM"/>
    </source>
</evidence>
<protein>
    <recommendedName>
        <fullName evidence="4">Tetratricopeptide repeat protein</fullName>
    </recommendedName>
</protein>
<organism evidence="2 3">
    <name type="scientific">Rapidithrix thailandica</name>
    <dbReference type="NCBI Taxonomy" id="413964"/>
    <lineage>
        <taxon>Bacteria</taxon>
        <taxon>Pseudomonadati</taxon>
        <taxon>Bacteroidota</taxon>
        <taxon>Cytophagia</taxon>
        <taxon>Cytophagales</taxon>
        <taxon>Flammeovirgaceae</taxon>
        <taxon>Rapidithrix</taxon>
    </lineage>
</organism>
<proteinExistence type="predicted"/>
<gene>
    <name evidence="2" type="ORF">AAG747_16835</name>
</gene>
<evidence type="ECO:0000256" key="1">
    <source>
        <dbReference type="SAM" id="SignalP"/>
    </source>
</evidence>
<reference evidence="2 3" key="1">
    <citation type="submission" date="2024-04" db="EMBL/GenBank/DDBJ databases">
        <title>Novel genus in family Flammeovirgaceae.</title>
        <authorList>
            <person name="Nguyen T.H."/>
            <person name="Vuong T.Q."/>
            <person name="Le H."/>
            <person name="Kim S.-G."/>
        </authorList>
    </citation>
    <scope>NUCLEOTIDE SEQUENCE [LARGE SCALE GENOMIC DNA]</scope>
    <source>
        <strain evidence="2 3">JCM 23209</strain>
    </source>
</reference>
<dbReference type="EMBL" id="JBDKWZ010000009">
    <property type="protein sequence ID" value="MEN7549592.1"/>
    <property type="molecule type" value="Genomic_DNA"/>
</dbReference>
<evidence type="ECO:0000313" key="2">
    <source>
        <dbReference type="EMBL" id="MEN7549592.1"/>
    </source>
</evidence>
<keyword evidence="3" id="KW-1185">Reference proteome</keyword>
<keyword evidence="1" id="KW-0732">Signal</keyword>
<comment type="caution">
    <text evidence="2">The sequence shown here is derived from an EMBL/GenBank/DDBJ whole genome shotgun (WGS) entry which is preliminary data.</text>
</comment>
<evidence type="ECO:0000313" key="3">
    <source>
        <dbReference type="Proteomes" id="UP001403385"/>
    </source>
</evidence>
<feature type="signal peptide" evidence="1">
    <location>
        <begin position="1"/>
        <end position="22"/>
    </location>
</feature>
<accession>A0AAW9S7W4</accession>
<dbReference type="AlphaFoldDB" id="A0AAW9S7W4"/>
<name>A0AAW9S7W4_9BACT</name>